<organism evidence="2 3">
    <name type="scientific">Saccharothrix longispora</name>
    <dbReference type="NCBI Taxonomy" id="33920"/>
    <lineage>
        <taxon>Bacteria</taxon>
        <taxon>Bacillati</taxon>
        <taxon>Actinomycetota</taxon>
        <taxon>Actinomycetes</taxon>
        <taxon>Pseudonocardiales</taxon>
        <taxon>Pseudonocardiaceae</taxon>
        <taxon>Saccharothrix</taxon>
    </lineage>
</organism>
<reference evidence="2 3" key="1">
    <citation type="submission" date="2023-07" db="EMBL/GenBank/DDBJ databases">
        <title>Sequencing the genomes of 1000 actinobacteria strains.</title>
        <authorList>
            <person name="Klenk H.-P."/>
        </authorList>
    </citation>
    <scope>NUCLEOTIDE SEQUENCE [LARGE SCALE GENOMIC DNA]</scope>
    <source>
        <strain evidence="2 3">DSM 43749</strain>
    </source>
</reference>
<dbReference type="NCBIfam" id="TIGR01643">
    <property type="entry name" value="YD_repeat_2x"/>
    <property type="match status" value="2"/>
</dbReference>
<keyword evidence="3" id="KW-1185">Reference proteome</keyword>
<dbReference type="InterPro" id="IPR031325">
    <property type="entry name" value="RHS_repeat"/>
</dbReference>
<feature type="compositionally biased region" description="Pro residues" evidence="1">
    <location>
        <begin position="260"/>
        <end position="271"/>
    </location>
</feature>
<name>A0ABU1PM81_9PSEU</name>
<feature type="region of interest" description="Disordered" evidence="1">
    <location>
        <begin position="1705"/>
        <end position="1731"/>
    </location>
</feature>
<feature type="region of interest" description="Disordered" evidence="1">
    <location>
        <begin position="241"/>
        <end position="307"/>
    </location>
</feature>
<dbReference type="NCBIfam" id="TIGR03696">
    <property type="entry name" value="Rhs_assc_core"/>
    <property type="match status" value="1"/>
</dbReference>
<feature type="compositionally biased region" description="Polar residues" evidence="1">
    <location>
        <begin position="2182"/>
        <end position="2193"/>
    </location>
</feature>
<feature type="region of interest" description="Disordered" evidence="1">
    <location>
        <begin position="2177"/>
        <end position="2196"/>
    </location>
</feature>
<dbReference type="PANTHER" id="PTHR32305:SF17">
    <property type="entry name" value="TRNA NUCLEASE WAPA"/>
    <property type="match status" value="1"/>
</dbReference>
<dbReference type="Proteomes" id="UP001268819">
    <property type="component" value="Unassembled WGS sequence"/>
</dbReference>
<dbReference type="EMBL" id="JAVDSG010000001">
    <property type="protein sequence ID" value="MDR6591773.1"/>
    <property type="molecule type" value="Genomic_DNA"/>
</dbReference>
<dbReference type="InterPro" id="IPR050708">
    <property type="entry name" value="T6SS_VgrG/RHS"/>
</dbReference>
<proteinExistence type="predicted"/>
<dbReference type="Gene3D" id="2.180.10.10">
    <property type="entry name" value="RHS repeat-associated core"/>
    <property type="match status" value="2"/>
</dbReference>
<accession>A0ABU1PM81</accession>
<dbReference type="InterPro" id="IPR006530">
    <property type="entry name" value="YD"/>
</dbReference>
<dbReference type="PANTHER" id="PTHR32305">
    <property type="match status" value="1"/>
</dbReference>
<evidence type="ECO:0000256" key="1">
    <source>
        <dbReference type="SAM" id="MobiDB-lite"/>
    </source>
</evidence>
<evidence type="ECO:0000313" key="3">
    <source>
        <dbReference type="Proteomes" id="UP001268819"/>
    </source>
</evidence>
<protein>
    <submittedName>
        <fullName evidence="2">RHS repeat-associated protein</fullName>
    </submittedName>
</protein>
<comment type="caution">
    <text evidence="2">The sequence shown here is derived from an EMBL/GenBank/DDBJ whole genome shotgun (WGS) entry which is preliminary data.</text>
</comment>
<dbReference type="Pfam" id="PF05593">
    <property type="entry name" value="RHS_repeat"/>
    <property type="match status" value="2"/>
</dbReference>
<gene>
    <name evidence="2" type="ORF">J2S66_000157</name>
</gene>
<feature type="compositionally biased region" description="Polar residues" evidence="1">
    <location>
        <begin position="1716"/>
        <end position="1731"/>
    </location>
</feature>
<dbReference type="InterPro" id="IPR022385">
    <property type="entry name" value="Rhs_assc_core"/>
</dbReference>
<feature type="compositionally biased region" description="Polar residues" evidence="1">
    <location>
        <begin position="286"/>
        <end position="297"/>
    </location>
</feature>
<feature type="compositionally biased region" description="Low complexity" evidence="1">
    <location>
        <begin position="243"/>
        <end position="259"/>
    </location>
</feature>
<evidence type="ECO:0000313" key="2">
    <source>
        <dbReference type="EMBL" id="MDR6591773.1"/>
    </source>
</evidence>
<sequence>MSSEDRHRPRSRRAWWAGAFGLSSVAGVGTAVKAVAVVTAVAVTASVVTGSAPPPDLRDWLGGASLPEVQQEPSVPGGPVPVAHALGVDHTAERAMAEPVRPKWPTAGAAVLDLPGRAAEKARADGLPVRVGQGKGAGGPERVRVEVLDRERARGLGVDGVVFTVAGADRGRSGEVEVELHYGDFSRAYGGGWASRLVLVELPACALTTPERSECRTATPLPGRNAPARGLLSGTVALTAPGQPAAEQPSTEAPSSSPSSPAPSSPAPSSPAPSSTTPSSPAPQVPGSSAPGTTSPAPTDESAATTAQAAGFARTALLGQAAENSPTVLAAVAGAKGSEGDFTASDLSPTGSWSAGGPSGDFTYSYPMPVPPVPGGLVPDLALAYNSGSVDGRTSATNAQASWVGDGWEFTPGGFVERRYKGCAEDDGGNQGTLESADLCWAGENAVISVGGVTGELIKDAATGRWVARADSGAKIELRTGAANGDNDGEHWVVTTTDGTRYFLGLNRLPGAPAGTPDTGSTFTVPVFGNHANEQCNAGTFATSWCRQAWRWNLDLVIDAHGNAMVFRYAQEKNRYTRGGIDGAATEYVRGGHLTAVDYGLREGALFASPPAKVEFEVAERCLPGGAVTCAPEQRTEANASHWPDVPVDLICRDGSDCKAVFVNHEWDPGVHTPAFFATKRLTKVTAKADVGGLQPVDSWALTHLFPATTDGTDPALWLRTVQRTGHVGGTATTPTTTFAGSPLDNRVDARTEIRPLSRYRLTGIDNGHGGNTGVRYHDRDCVAGQPMPAPESNTRRCFPMWWKPYSGYDDPILDWFHKYAVAEVVEQDLTGGSPPVRTNYDYPGGAAWSWDDNEMVPTTERSWSRWRGFGAVRTTLGDPGSGQVVTESQYLRGMDGDLLPGGAKRAVSVPGTDDATTDHEALVGFLREERTLLDGSLVSLVINDPWVSGPTATKGDKRAYKVNVKAIRKRDHLADDTWRRTKQVVEFDTEGFPIREEDFGAVSTWDETSASGDEKCTRTTYASNADKHLLGLRATTTTHAGTCATEATPGTVLSAGQFAYDGQEVGAAPLRGDVTTALALDSWTAADGRKWSQTQATHDGYGRTSTSVDVLGATSSTEYAPATGLVTSVRATNALGHSTLTQLDPRRGRPVATTDAAGVITQGEFDPLGRTARVWAAGVTDKTKAPAAVFEYTTRADGPSVIATKSLQDSGSYKTSYTLLDGLLRNRQSQTPPATNAGRVITDTIYDTRGLVVKTNNGYYNEEEPSTALFGAADNHVPNQTVTEYDTLGRATASIYRKKATEQWRTTTVHHGADKVSTVPPEGGTATTLVVDAFGRHVEKRDYKARAQAGDDAATAFQATRYTYDRGGQLATVVDPAGAKWTFEYDLAGNRVRTTDPDAGVSTTAYDKAGRPVSATDGRGFTVATAYDVLGRRTATHEGSPSGLKLTEFTYDTLGNGRPVSSTRYSEGHAYRTETTGYDGAGRTIGAKITIPAVEGALQGEYLYEQTYTTTGKLATESMPAAGGLAQEVVHHTYDGAGLPKTSYAFNPVSHTTATYVSDSTYSVYGEMLQVVRGAATSPRNVVTTNFYDEGTRRLIQSVVNRETTAQSNVVDRRYGYDQAGNITRISDVPAGGPHDTQCFDHDWLGRLSSAWTPASGDCSATPTTAALGGAAPYWMQWEFDAAGNRVAEKSHAAAGTTVRTYDHPTVDTAGLGQPHTTRSVTETAPDGTQRTSAFGYDAAGNTLARQVDDVTQELHWNSEGRVASVTEGTKVVSSYLYDAAGVRLIARDADATTLYLPGQEVRLPKGSTATSCVRYYRHGDAVAMQRSTAGGLAYLIGDHQGTGAMALRTSDLTVTRRYQLPHGGTRGPELAWPNNKGFVGGDRDPTGLTHVGAREYDPALGRFISVDPIVDFHDPRQMHGYAYAHHSPVTLSDPSGEFVDLLIQAIQMITTALANAIAAVAKGKSGTANTRSGPKVTHVGTVNAIPSGKGWGPYNRQLVLNRDTGKWDAYDIYHDTYSVEGECGAASGFVGPIQDCTGTLVMQRTVLHQTGLDCGAHGTPRCPRIENARATPGSAPLPTVGDVVDFFVGDIIDCGKNPGLTTACGMAIIGFTPLGKGAKLAANAVEAGVDAAQATAKANKVNLDLDFSSGSGRRLDPKDKRGEFEMAGNALTKHAGRKTNAGQWPTPSGKQNPGAWNVLGRDVLDDILTNPGSVTMHGRGRIGGVWQNVIDVRLPNGGIGARFSTDGTFSGFLD</sequence>
<dbReference type="RefSeq" id="WP_310302396.1">
    <property type="nucleotide sequence ID" value="NZ_BAAAXB010000001.1"/>
</dbReference>